<dbReference type="InterPro" id="IPR038147">
    <property type="entry name" value="Cox_sf"/>
</dbReference>
<sequence>MSDIAIQIASPFVTYEEYAKLSGVPYNTIKKMAADGRLPIRPKLKRTDKPLINLLALTKEAAELITSS</sequence>
<comment type="caution">
    <text evidence="1">The sequence shown here is derived from an EMBL/GenBank/DDBJ whole genome shotgun (WGS) entry which is preliminary data.</text>
</comment>
<gene>
    <name evidence="1" type="ORF">D5018_17600</name>
</gene>
<proteinExistence type="predicted"/>
<dbReference type="Proteomes" id="UP000281474">
    <property type="component" value="Unassembled WGS sequence"/>
</dbReference>
<dbReference type="GO" id="GO:0003677">
    <property type="term" value="F:DNA binding"/>
    <property type="evidence" value="ECO:0007669"/>
    <property type="project" value="UniProtKB-KW"/>
</dbReference>
<protein>
    <submittedName>
        <fullName evidence="1">DNA-binding protein</fullName>
    </submittedName>
</protein>
<organism evidence="1 2">
    <name type="scientific">Parashewanella curva</name>
    <dbReference type="NCBI Taxonomy" id="2338552"/>
    <lineage>
        <taxon>Bacteria</taxon>
        <taxon>Pseudomonadati</taxon>
        <taxon>Pseudomonadota</taxon>
        <taxon>Gammaproteobacteria</taxon>
        <taxon>Alteromonadales</taxon>
        <taxon>Shewanellaceae</taxon>
        <taxon>Parashewanella</taxon>
    </lineage>
</organism>
<keyword evidence="2" id="KW-1185">Reference proteome</keyword>
<keyword evidence="1" id="KW-0238">DNA-binding</keyword>
<name>A0A3L8PSY6_9GAMM</name>
<dbReference type="RefSeq" id="WP_121840301.1">
    <property type="nucleotide sequence ID" value="NZ_ML014825.1"/>
</dbReference>
<dbReference type="EMBL" id="QZEI01000076">
    <property type="protein sequence ID" value="RLV58364.1"/>
    <property type="molecule type" value="Genomic_DNA"/>
</dbReference>
<dbReference type="Gene3D" id="6.10.200.10">
    <property type="entry name" value="Regulatory phage protein Cox"/>
    <property type="match status" value="1"/>
</dbReference>
<evidence type="ECO:0000313" key="2">
    <source>
        <dbReference type="Proteomes" id="UP000281474"/>
    </source>
</evidence>
<dbReference type="OrthoDB" id="5906098at2"/>
<accession>A0A3L8PSY6</accession>
<dbReference type="AlphaFoldDB" id="A0A3L8PSY6"/>
<reference evidence="1 2" key="1">
    <citation type="submission" date="2018-09" db="EMBL/GenBank/DDBJ databases">
        <title>Phylogeny of the Shewanellaceae, and recommendation for two new genera, Pseudoshewanella and Parashewanella.</title>
        <authorList>
            <person name="Wang G."/>
        </authorList>
    </citation>
    <scope>NUCLEOTIDE SEQUENCE [LARGE SCALE GENOMIC DNA]</scope>
    <source>
        <strain evidence="1 2">C51</strain>
    </source>
</reference>
<evidence type="ECO:0000313" key="1">
    <source>
        <dbReference type="EMBL" id="RLV58364.1"/>
    </source>
</evidence>